<gene>
    <name evidence="1" type="ORF">EXT02_00245</name>
</gene>
<protein>
    <submittedName>
        <fullName evidence="1">Uncharacterized protein</fullName>
    </submittedName>
</protein>
<dbReference type="RefSeq" id="WP_130427314.1">
    <property type="nucleotide sequence ID" value="NZ_CP035949.1"/>
</dbReference>
<dbReference type="AlphaFoldDB" id="A0A4V0Z8W3"/>
<accession>A0A4V0Z8W3</accession>
<evidence type="ECO:0000313" key="2">
    <source>
        <dbReference type="Proteomes" id="UP000289726"/>
    </source>
</evidence>
<name>A0A4V0Z8W3_9MOLU</name>
<reference evidence="1 2" key="1">
    <citation type="submission" date="2019-02" db="EMBL/GenBank/DDBJ databases">
        <title>Draft Genome Sequence of Maize Bushy Stunt-like Phytoplasma group 16SrI-B (Aster yellows) in South Africa.</title>
        <authorList>
            <person name="Coetzee B."/>
            <person name="Douglas-Smit N."/>
            <person name="Maree H.J."/>
            <person name="Burger J.T."/>
            <person name="Kruger K."/>
            <person name="Pietersen G."/>
        </authorList>
    </citation>
    <scope>NUCLEOTIDE SEQUENCE [LARGE SCALE GENOMIC DNA]</scope>
    <source>
        <strain evidence="1 2">De Villa</strain>
    </source>
</reference>
<dbReference type="EMBL" id="CP035949">
    <property type="protein sequence ID" value="QBF23666.1"/>
    <property type="molecule type" value="Genomic_DNA"/>
</dbReference>
<dbReference type="Proteomes" id="UP000289726">
    <property type="component" value="Chromosome"/>
</dbReference>
<keyword evidence="2" id="KW-1185">Reference proteome</keyword>
<evidence type="ECO:0000313" key="1">
    <source>
        <dbReference type="EMBL" id="QBF23666.1"/>
    </source>
</evidence>
<organism evidence="1 2">
    <name type="scientific">'Catharanthus roseus' aster yellows phytoplasma</name>
    <dbReference type="NCBI Taxonomy" id="1193712"/>
    <lineage>
        <taxon>Bacteria</taxon>
        <taxon>Bacillati</taxon>
        <taxon>Mycoplasmatota</taxon>
        <taxon>Mollicutes</taxon>
        <taxon>Acholeplasmatales</taxon>
        <taxon>Acholeplasmataceae</taxon>
        <taxon>Candidatus Phytoplasma</taxon>
        <taxon>16SrI (Aster yellows group)</taxon>
    </lineage>
</organism>
<proteinExistence type="predicted"/>
<sequence length="223" mass="26541">MNKSFDPTKARQLFNEVQEEYKEKNPQANHEAQIKLLLPKPEKEIENMVYSYLKQSLESVFTNSNLEIIISDEEYCDFILNIGDVYYNNVTNRLAFIFNLEKVNEESRNIVIDLNNDPLVEVFRKKYANNDDWKTYFFDKITSNNELIFNIGEFVDFIEKTYLVVSSDQTLQENQFFLKILKQIEMDNFQNMNLIPLLNKNKVRVYSDLNKDFTNSFLLGFFH</sequence>